<dbReference type="CDD" id="cd01658">
    <property type="entry name" value="Ribosomal_L30"/>
    <property type="match status" value="1"/>
</dbReference>
<evidence type="ECO:0000313" key="6">
    <source>
        <dbReference type="EMBL" id="KAK4534932.1"/>
    </source>
</evidence>
<evidence type="ECO:0000259" key="5">
    <source>
        <dbReference type="Pfam" id="PF00327"/>
    </source>
</evidence>
<dbReference type="GO" id="GO:0005739">
    <property type="term" value="C:mitochondrion"/>
    <property type="evidence" value="ECO:0007669"/>
    <property type="project" value="TreeGrafter"/>
</dbReference>
<dbReference type="PANTHER" id="PTHR15892:SF2">
    <property type="entry name" value="LARGE RIBOSOMAL SUBUNIT PROTEIN UL30M"/>
    <property type="match status" value="1"/>
</dbReference>
<dbReference type="GO" id="GO:0003735">
    <property type="term" value="F:structural constituent of ribosome"/>
    <property type="evidence" value="ECO:0007669"/>
    <property type="project" value="InterPro"/>
</dbReference>
<keyword evidence="2" id="KW-0689">Ribosomal protein</keyword>
<keyword evidence="3" id="KW-0687">Ribonucleoprotein</keyword>
<evidence type="ECO:0000256" key="3">
    <source>
        <dbReference type="ARBA" id="ARBA00023274"/>
    </source>
</evidence>
<evidence type="ECO:0000313" key="7">
    <source>
        <dbReference type="Proteomes" id="UP001301350"/>
    </source>
</evidence>
<reference evidence="6 7" key="1">
    <citation type="submission" date="2022-07" db="EMBL/GenBank/DDBJ databases">
        <title>Genome-wide signatures of adaptation to extreme environments.</title>
        <authorList>
            <person name="Cho C.H."/>
            <person name="Yoon H.S."/>
        </authorList>
    </citation>
    <scope>NUCLEOTIDE SEQUENCE [LARGE SCALE GENOMIC DNA]</scope>
    <source>
        <strain evidence="6 7">DBV 063 E5</strain>
    </source>
</reference>
<organism evidence="6 7">
    <name type="scientific">Cyanidium caldarium</name>
    <name type="common">Red alga</name>
    <dbReference type="NCBI Taxonomy" id="2771"/>
    <lineage>
        <taxon>Eukaryota</taxon>
        <taxon>Rhodophyta</taxon>
        <taxon>Bangiophyceae</taxon>
        <taxon>Cyanidiales</taxon>
        <taxon>Cyanidiaceae</taxon>
        <taxon>Cyanidium</taxon>
    </lineage>
</organism>
<dbReference type="AlphaFoldDB" id="A0AAV9IRK4"/>
<dbReference type="PANTHER" id="PTHR15892">
    <property type="entry name" value="MITOCHONDRIAL RIBOSOMAL PROTEIN L30"/>
    <property type="match status" value="1"/>
</dbReference>
<comment type="caution">
    <text evidence="6">The sequence shown here is derived from an EMBL/GenBank/DDBJ whole genome shotgun (WGS) entry which is preliminary data.</text>
</comment>
<gene>
    <name evidence="6" type="ORF">CDCA_CDCA03G0957</name>
</gene>
<dbReference type="HAMAP" id="MF_01371_B">
    <property type="entry name" value="Ribosomal_uL30_B"/>
    <property type="match status" value="1"/>
</dbReference>
<comment type="similarity">
    <text evidence="1">Belongs to the universal ribosomal protein uL30 family.</text>
</comment>
<dbReference type="GO" id="GO:0015934">
    <property type="term" value="C:large ribosomal subunit"/>
    <property type="evidence" value="ECO:0007669"/>
    <property type="project" value="InterPro"/>
</dbReference>
<name>A0AAV9IRK4_CYACA</name>
<keyword evidence="7" id="KW-1185">Reference proteome</keyword>
<dbReference type="InterPro" id="IPR036919">
    <property type="entry name" value="Ribo_uL30_ferredoxin-like_sf"/>
</dbReference>
<evidence type="ECO:0000256" key="2">
    <source>
        <dbReference type="ARBA" id="ARBA00022980"/>
    </source>
</evidence>
<dbReference type="Gene3D" id="3.30.1390.20">
    <property type="entry name" value="Ribosomal protein L30, ferredoxin-like fold domain"/>
    <property type="match status" value="1"/>
</dbReference>
<protein>
    <recommendedName>
        <fullName evidence="4">Large ribosomal subunit protein uL30m</fullName>
    </recommendedName>
</protein>
<feature type="domain" description="Large ribosomal subunit protein uL30-like ferredoxin-like fold" evidence="5">
    <location>
        <begin position="8"/>
        <end position="57"/>
    </location>
</feature>
<dbReference type="SUPFAM" id="SSF55129">
    <property type="entry name" value="Ribosomal protein L30p/L7e"/>
    <property type="match status" value="1"/>
</dbReference>
<dbReference type="GO" id="GO:0006412">
    <property type="term" value="P:translation"/>
    <property type="evidence" value="ECO:0007669"/>
    <property type="project" value="InterPro"/>
</dbReference>
<proteinExistence type="inferred from homology"/>
<dbReference type="InterPro" id="IPR005996">
    <property type="entry name" value="Ribosomal_uL30_bac-type"/>
</dbReference>
<sequence length="104" mass="11674">MDAATRLVITLRRSFAGVPKKQRLTLQALGLKRVHHTVHRPDSRSVWGALRRILHLVEIERVPESVADRRCREKDGIAPSAYGRTIAYIRSRGLPGIASDATPR</sequence>
<evidence type="ECO:0000256" key="1">
    <source>
        <dbReference type="ARBA" id="ARBA00007594"/>
    </source>
</evidence>
<dbReference type="NCBIfam" id="TIGR01308">
    <property type="entry name" value="rpmD_bact"/>
    <property type="match status" value="1"/>
</dbReference>
<dbReference type="Proteomes" id="UP001301350">
    <property type="component" value="Unassembled WGS sequence"/>
</dbReference>
<dbReference type="InterPro" id="IPR016082">
    <property type="entry name" value="Ribosomal_uL30_ferredoxin-like"/>
</dbReference>
<dbReference type="EMBL" id="JANCYW010000003">
    <property type="protein sequence ID" value="KAK4534932.1"/>
    <property type="molecule type" value="Genomic_DNA"/>
</dbReference>
<dbReference type="Pfam" id="PF00327">
    <property type="entry name" value="Ribosomal_L30"/>
    <property type="match status" value="1"/>
</dbReference>
<evidence type="ECO:0000256" key="4">
    <source>
        <dbReference type="ARBA" id="ARBA00035281"/>
    </source>
</evidence>
<accession>A0AAV9IRK4</accession>